<comment type="caution">
    <text evidence="1">The sequence shown here is derived from an EMBL/GenBank/DDBJ whole genome shotgun (WGS) entry which is preliminary data.</text>
</comment>
<evidence type="ECO:0008006" key="3">
    <source>
        <dbReference type="Google" id="ProtNLM"/>
    </source>
</evidence>
<organism evidence="1 2">
    <name type="scientific">Ruminococcus flavefaciens</name>
    <dbReference type="NCBI Taxonomy" id="1265"/>
    <lineage>
        <taxon>Bacteria</taxon>
        <taxon>Bacillati</taxon>
        <taxon>Bacillota</taxon>
        <taxon>Clostridia</taxon>
        <taxon>Eubacteriales</taxon>
        <taxon>Oscillospiraceae</taxon>
        <taxon>Ruminococcus</taxon>
    </lineage>
</organism>
<dbReference type="RefSeq" id="WP_109725773.1">
    <property type="nucleotide sequence ID" value="NZ_QGDI01000003.1"/>
</dbReference>
<protein>
    <recommendedName>
        <fullName evidence="3">DUF551 domain-containing protein</fullName>
    </recommendedName>
</protein>
<dbReference type="AlphaFoldDB" id="A0A315Y123"/>
<evidence type="ECO:0000313" key="2">
    <source>
        <dbReference type="Proteomes" id="UP000245720"/>
    </source>
</evidence>
<gene>
    <name evidence="1" type="ORF">IE37_00917</name>
</gene>
<accession>A0A315Y123</accession>
<name>A0A315Y123_RUMFL</name>
<proteinExistence type="predicted"/>
<evidence type="ECO:0000313" key="1">
    <source>
        <dbReference type="EMBL" id="PWJ13986.1"/>
    </source>
</evidence>
<reference evidence="1 2" key="1">
    <citation type="submission" date="2018-05" db="EMBL/GenBank/DDBJ databases">
        <title>The Hungate 1000. A catalogue of reference genomes from the rumen microbiome.</title>
        <authorList>
            <person name="Kelly W."/>
        </authorList>
    </citation>
    <scope>NUCLEOTIDE SEQUENCE [LARGE SCALE GENOMIC DNA]</scope>
    <source>
        <strain evidence="1 2">SAb67</strain>
    </source>
</reference>
<dbReference type="OrthoDB" id="1861538at2"/>
<dbReference type="Proteomes" id="UP000245720">
    <property type="component" value="Unassembled WGS sequence"/>
</dbReference>
<sequence length="118" mass="13504">MSDYISKNEVLNLIMHNDKVCHYADERYENVVYATACRISDVVANMPAADVQPVDRWTSIEESKPKDMQQVLAVVDGDVREAFYNAGCFIGSNFYRSINEVKWWQPLPEPPKDGDTNE</sequence>
<dbReference type="EMBL" id="QGDI01000003">
    <property type="protein sequence ID" value="PWJ13986.1"/>
    <property type="molecule type" value="Genomic_DNA"/>
</dbReference>